<dbReference type="EMBL" id="FLUN01000001">
    <property type="protein sequence ID" value="SBW11230.1"/>
    <property type="molecule type" value="Genomic_DNA"/>
</dbReference>
<gene>
    <name evidence="1" type="ORF">KL86CLO1_13204</name>
</gene>
<organism evidence="1">
    <name type="scientific">uncultured Eubacteriales bacterium</name>
    <dbReference type="NCBI Taxonomy" id="172733"/>
    <lineage>
        <taxon>Bacteria</taxon>
        <taxon>Bacillati</taxon>
        <taxon>Bacillota</taxon>
        <taxon>Clostridia</taxon>
        <taxon>Eubacteriales</taxon>
        <taxon>environmental samples</taxon>
    </lineage>
</organism>
<sequence length="84" mass="9716">MNFPFSKEFDFMIGIIAAKTGPHALGLLWRVTRCAAPPWDGNCSLRFPHPIRYSPFRIFMLRYVTTENMKNKLKFFTKGGVPYA</sequence>
<evidence type="ECO:0000313" key="1">
    <source>
        <dbReference type="EMBL" id="SBW11230.1"/>
    </source>
</evidence>
<reference evidence="1" key="1">
    <citation type="submission" date="2016-04" db="EMBL/GenBank/DDBJ databases">
        <authorList>
            <person name="Evans L.H."/>
            <person name="Alamgir A."/>
            <person name="Owens N."/>
            <person name="Weber N.D."/>
            <person name="Virtaneva K."/>
            <person name="Barbian K."/>
            <person name="Babar A."/>
            <person name="Rosenke K."/>
        </authorList>
    </citation>
    <scope>NUCLEOTIDE SEQUENCE</scope>
    <source>
        <strain evidence="1">86</strain>
    </source>
</reference>
<accession>A0A212KHN7</accession>
<dbReference type="AlphaFoldDB" id="A0A212KHN7"/>
<name>A0A212KHN7_9FIRM</name>
<proteinExistence type="predicted"/>
<protein>
    <submittedName>
        <fullName evidence="1">Uncharacterized protein</fullName>
    </submittedName>
</protein>